<sequence>MLDTAGNGGKPPLILIDGAVEKRDEPDVTDIVDTVFPDNAAAADVSCGAAPCIRTVGGVVYPPPPAVTPIEPIPAIRDDDITAPVPVGLVIVKVGFEVYPLPLRNTGTSTACVPVAANPPPVTVIVGKDAKV</sequence>
<accession>A0A6J7GJZ2</accession>
<reference evidence="1" key="1">
    <citation type="submission" date="2020-05" db="EMBL/GenBank/DDBJ databases">
        <authorList>
            <person name="Chiriac C."/>
            <person name="Salcher M."/>
            <person name="Ghai R."/>
            <person name="Kavagutti S V."/>
        </authorList>
    </citation>
    <scope>NUCLEOTIDE SEQUENCE</scope>
</reference>
<dbReference type="AlphaFoldDB" id="A0A6J7GJZ2"/>
<dbReference type="EMBL" id="CAFBML010000077">
    <property type="protein sequence ID" value="CAB4904670.1"/>
    <property type="molecule type" value="Genomic_DNA"/>
</dbReference>
<evidence type="ECO:0000313" key="1">
    <source>
        <dbReference type="EMBL" id="CAB4904670.1"/>
    </source>
</evidence>
<protein>
    <submittedName>
        <fullName evidence="1">Unannotated protein</fullName>
    </submittedName>
</protein>
<gene>
    <name evidence="1" type="ORF">UFOPK3592_00646</name>
</gene>
<organism evidence="1">
    <name type="scientific">freshwater metagenome</name>
    <dbReference type="NCBI Taxonomy" id="449393"/>
    <lineage>
        <taxon>unclassified sequences</taxon>
        <taxon>metagenomes</taxon>
        <taxon>ecological metagenomes</taxon>
    </lineage>
</organism>
<name>A0A6J7GJZ2_9ZZZZ</name>
<proteinExistence type="predicted"/>